<dbReference type="PANTHER" id="PTHR43751:SF1">
    <property type="entry name" value="SULFATASE ATSG-RELATED"/>
    <property type="match status" value="1"/>
</dbReference>
<dbReference type="OrthoDB" id="975025at2"/>
<dbReference type="InterPro" id="IPR052701">
    <property type="entry name" value="GAG_Ulvan_Degrading_Sulfatases"/>
</dbReference>
<keyword evidence="3" id="KW-1185">Reference proteome</keyword>
<comment type="caution">
    <text evidence="2">The sequence shown here is derived from an EMBL/GenBank/DDBJ whole genome shotgun (WGS) entry which is preliminary data.</text>
</comment>
<dbReference type="Pfam" id="PF00884">
    <property type="entry name" value="Sulfatase"/>
    <property type="match status" value="1"/>
</dbReference>
<dbReference type="Gene3D" id="3.40.720.10">
    <property type="entry name" value="Alkaline Phosphatase, subunit A"/>
    <property type="match status" value="1"/>
</dbReference>
<dbReference type="SUPFAM" id="SSF53649">
    <property type="entry name" value="Alkaline phosphatase-like"/>
    <property type="match status" value="1"/>
</dbReference>
<dbReference type="AlphaFoldDB" id="A0A2A4G8J1"/>
<evidence type="ECO:0000313" key="2">
    <source>
        <dbReference type="EMBL" id="PCE64082.1"/>
    </source>
</evidence>
<organism evidence="2 3">
    <name type="scientific">Sediminicola luteus</name>
    <dbReference type="NCBI Taxonomy" id="319238"/>
    <lineage>
        <taxon>Bacteria</taxon>
        <taxon>Pseudomonadati</taxon>
        <taxon>Bacteroidota</taxon>
        <taxon>Flavobacteriia</taxon>
        <taxon>Flavobacteriales</taxon>
        <taxon>Flavobacteriaceae</taxon>
        <taxon>Sediminicola</taxon>
    </lineage>
</organism>
<dbReference type="InterPro" id="IPR000917">
    <property type="entry name" value="Sulfatase_N"/>
</dbReference>
<dbReference type="Proteomes" id="UP000219559">
    <property type="component" value="Unassembled WGS sequence"/>
</dbReference>
<sequence>MFPKKPSNRQKTKNLTRFVLLLGLWLPITLWAQKAPPKQPNILLITADDMNFNSVGVYGAPIGGLTPNIDRLASQGLRFENAHVTIAVCAPSRATLATGMYPHHSGVEGFYKTKKEVTSIIEILKEAGYITGVFGKENHSSPEPHTPWDVVKTRVEHLGYGRDPSKYYSEVSDFIQRSKQSDKPFYLMANAIDPHRPFSGSDQEKKAWPGIEIHPPSRTFLPSEIEVPAFLPDIPKVRQEIAEYYSSVRRADDVVGAILKALEESGEADNTLVMFLSDHGMALPFAKTNCYLNSTKTPWMVRWPGVISPNMVDREHFISGIDFMPTLLDILNIDGPTEMDGKSFKKLLLGKKQSGREYVFTQFHETSARKRYPMRAVQNGKYLYIFSPWADGKKVFKNESQHGRSFKAMQEAAKTDPYINARVDLFVHRVTEEFYDLEKDPNALNNLIDRPEYKKEVHRFSKKLEKWMKKYNDPALAAFEHRDSPEYLAAYMLKDKEIADKNRLMNNKLIH</sequence>
<dbReference type="EMBL" id="NBWU01000004">
    <property type="protein sequence ID" value="PCE64082.1"/>
    <property type="molecule type" value="Genomic_DNA"/>
</dbReference>
<name>A0A2A4G8J1_9FLAO</name>
<dbReference type="CDD" id="cd16027">
    <property type="entry name" value="SGSH"/>
    <property type="match status" value="1"/>
</dbReference>
<reference evidence="2 3" key="1">
    <citation type="submission" date="2017-04" db="EMBL/GenBank/DDBJ databases">
        <title>A new member of the family Flavobacteriaceae isolated from ascidians.</title>
        <authorList>
            <person name="Chen L."/>
        </authorList>
    </citation>
    <scope>NUCLEOTIDE SEQUENCE [LARGE SCALE GENOMIC DNA]</scope>
    <source>
        <strain evidence="2 3">HQA918</strain>
    </source>
</reference>
<feature type="domain" description="Sulfatase N-terminal" evidence="1">
    <location>
        <begin position="40"/>
        <end position="333"/>
    </location>
</feature>
<evidence type="ECO:0000259" key="1">
    <source>
        <dbReference type="Pfam" id="PF00884"/>
    </source>
</evidence>
<evidence type="ECO:0000313" key="3">
    <source>
        <dbReference type="Proteomes" id="UP000219559"/>
    </source>
</evidence>
<accession>A0A2A4G8J1</accession>
<dbReference type="InterPro" id="IPR017850">
    <property type="entry name" value="Alkaline_phosphatase_core_sf"/>
</dbReference>
<protein>
    <recommendedName>
        <fullName evidence="1">Sulfatase N-terminal domain-containing protein</fullName>
    </recommendedName>
</protein>
<proteinExistence type="predicted"/>
<gene>
    <name evidence="2" type="ORF">B7P33_12675</name>
</gene>
<dbReference type="PANTHER" id="PTHR43751">
    <property type="entry name" value="SULFATASE"/>
    <property type="match status" value="1"/>
</dbReference>